<accession>A0A699WVJ5</accession>
<feature type="non-terminal residue" evidence="2">
    <location>
        <position position="1"/>
    </location>
</feature>
<organism evidence="2">
    <name type="scientific">Tanacetum cinerariifolium</name>
    <name type="common">Dalmatian daisy</name>
    <name type="synonym">Chrysanthemum cinerariifolium</name>
    <dbReference type="NCBI Taxonomy" id="118510"/>
    <lineage>
        <taxon>Eukaryota</taxon>
        <taxon>Viridiplantae</taxon>
        <taxon>Streptophyta</taxon>
        <taxon>Embryophyta</taxon>
        <taxon>Tracheophyta</taxon>
        <taxon>Spermatophyta</taxon>
        <taxon>Magnoliopsida</taxon>
        <taxon>eudicotyledons</taxon>
        <taxon>Gunneridae</taxon>
        <taxon>Pentapetalae</taxon>
        <taxon>asterids</taxon>
        <taxon>campanulids</taxon>
        <taxon>Asterales</taxon>
        <taxon>Asteraceae</taxon>
        <taxon>Asteroideae</taxon>
        <taxon>Anthemideae</taxon>
        <taxon>Anthemidinae</taxon>
        <taxon>Tanacetum</taxon>
    </lineage>
</organism>
<reference evidence="2" key="1">
    <citation type="journal article" date="2019" name="Sci. Rep.">
        <title>Draft genome of Tanacetum cinerariifolium, the natural source of mosquito coil.</title>
        <authorList>
            <person name="Yamashiro T."/>
            <person name="Shiraishi A."/>
            <person name="Satake H."/>
            <person name="Nakayama K."/>
        </authorList>
    </citation>
    <scope>NUCLEOTIDE SEQUENCE</scope>
</reference>
<feature type="compositionally biased region" description="Basic and acidic residues" evidence="1">
    <location>
        <begin position="41"/>
        <end position="52"/>
    </location>
</feature>
<protein>
    <submittedName>
        <fullName evidence="2">Uncharacterized protein</fullName>
    </submittedName>
</protein>
<feature type="compositionally biased region" description="Low complexity" evidence="1">
    <location>
        <begin position="18"/>
        <end position="31"/>
    </location>
</feature>
<name>A0A699WVJ5_TANCI</name>
<sequence length="71" mass="7535">RALRHYSLPESQHRRRLPAGVAGQGAAVPPGHRAAAGLLDTARRFHGERRDPAAGGLPGNRRGSLRAGQQP</sequence>
<feature type="region of interest" description="Disordered" evidence="1">
    <location>
        <begin position="1"/>
        <end position="71"/>
    </location>
</feature>
<evidence type="ECO:0000313" key="2">
    <source>
        <dbReference type="EMBL" id="GFD50300.1"/>
    </source>
</evidence>
<gene>
    <name evidence="2" type="ORF">Tci_922269</name>
</gene>
<proteinExistence type="predicted"/>
<dbReference type="EMBL" id="BKCJ011755737">
    <property type="protein sequence ID" value="GFD50300.1"/>
    <property type="molecule type" value="Genomic_DNA"/>
</dbReference>
<dbReference type="AlphaFoldDB" id="A0A699WVJ5"/>
<comment type="caution">
    <text evidence="2">The sequence shown here is derived from an EMBL/GenBank/DDBJ whole genome shotgun (WGS) entry which is preliminary data.</text>
</comment>
<evidence type="ECO:0000256" key="1">
    <source>
        <dbReference type="SAM" id="MobiDB-lite"/>
    </source>
</evidence>